<dbReference type="Proteomes" id="UP000288603">
    <property type="component" value="Unassembled WGS sequence"/>
</dbReference>
<protein>
    <submittedName>
        <fullName evidence="1">Uncharacterized protein</fullName>
    </submittedName>
</protein>
<dbReference type="OrthoDB" id="5117765at2"/>
<evidence type="ECO:0000313" key="2">
    <source>
        <dbReference type="Proteomes" id="UP000288603"/>
    </source>
</evidence>
<dbReference type="RefSeq" id="WP_128497036.1">
    <property type="nucleotide sequence ID" value="NZ_RZNC01000001.1"/>
</dbReference>
<accession>A0A444QE76</accession>
<evidence type="ECO:0000313" key="1">
    <source>
        <dbReference type="EMBL" id="RWZ67838.1"/>
    </source>
</evidence>
<organism evidence="1 2">
    <name type="scientific">Labedella populi</name>
    <dbReference type="NCBI Taxonomy" id="2498850"/>
    <lineage>
        <taxon>Bacteria</taxon>
        <taxon>Bacillati</taxon>
        <taxon>Actinomycetota</taxon>
        <taxon>Actinomycetes</taxon>
        <taxon>Micrococcales</taxon>
        <taxon>Microbacteriaceae</taxon>
        <taxon>Labedella</taxon>
    </lineage>
</organism>
<keyword evidence="2" id="KW-1185">Reference proteome</keyword>
<proteinExistence type="predicted"/>
<comment type="caution">
    <text evidence="1">The sequence shown here is derived from an EMBL/GenBank/DDBJ whole genome shotgun (WGS) entry which is preliminary data.</text>
</comment>
<dbReference type="EMBL" id="RZNC01000001">
    <property type="protein sequence ID" value="RWZ67838.1"/>
    <property type="molecule type" value="Genomic_DNA"/>
</dbReference>
<dbReference type="AlphaFoldDB" id="A0A444QE76"/>
<gene>
    <name evidence="1" type="ORF">ELQ92_00770</name>
</gene>
<reference evidence="1 2" key="1">
    <citation type="submission" date="2018-12" db="EMBL/GenBank/DDBJ databases">
        <authorList>
            <person name="Li F."/>
        </authorList>
    </citation>
    <scope>NUCLEOTIDE SEQUENCE [LARGE SCALE GENOMIC DNA]</scope>
    <source>
        <strain evidence="1 2">8H24J-4-2</strain>
    </source>
</reference>
<name>A0A444QE76_9MICO</name>
<sequence length="82" mass="9031">MIALIDDEATWLCALKADRLLGLLPTAQIAHLGDTFPWAVTDVDVGVARTHLIGARLRAIELGRRLADLDDDDTLWAGLRRL</sequence>